<dbReference type="InterPro" id="IPR011333">
    <property type="entry name" value="SKP1/BTB/POZ_sf"/>
</dbReference>
<dbReference type="PROSITE" id="PS50097">
    <property type="entry name" value="BTB"/>
    <property type="match status" value="1"/>
</dbReference>
<sequence>MNITSTFFNNLSSDFSNFLKNTDDYNVIIKVGTAIENMGAKMFEAHSAILRARCSYFRAALSSDWAKKEHDKFILTLPNTLPDIFELILSGSITITENTNMLGLLTTADELVLEELFSYAQNFLITQKPAWLRQNLYKVLDLAFKLDTAKELQEYCINIVTYAPEKFFASDEFFSVQESVLVSILQQEEICLDEQDIWQHVIEWGLMNTPTLKNKGFSDFQKEDYLELANTLAPFLPHIRFSDIPKRHLLNKETLLPGKLREELSEYYSTNVFKLSSNLLPPRARLCSEIITSHHSSLIASWIDHRDYTTTGKVCSPYRFKLVFRASRENFSLKILRQELLDVPMIIVAKVSGTGEVVGGYTPTMTSKQPNKYIATKDSFIFSFRVDREFSGNLDDEYSNIDGIKNRGSTMKKTHAPIKHVLSRVLLNCWERAVTDISFGFLSFGMSDLRIGGILNPKSAYCKRESYELRIRNVDGPFHIDEYEVFQVLKVAPSDGL</sequence>
<feature type="domain" description="TLDc" evidence="2">
    <location>
        <begin position="289"/>
        <end position="489"/>
    </location>
</feature>
<dbReference type="AlphaFoldDB" id="A0A9N9B0T6"/>
<name>A0A9N9B0T6_9GLOM</name>
<dbReference type="SUPFAM" id="SSF54695">
    <property type="entry name" value="POZ domain"/>
    <property type="match status" value="1"/>
</dbReference>
<dbReference type="Pfam" id="PF00651">
    <property type="entry name" value="BTB"/>
    <property type="match status" value="1"/>
</dbReference>
<protein>
    <submittedName>
        <fullName evidence="3">9978_t:CDS:1</fullName>
    </submittedName>
</protein>
<evidence type="ECO:0000313" key="4">
    <source>
        <dbReference type="Proteomes" id="UP000789508"/>
    </source>
</evidence>
<proteinExistence type="predicted"/>
<dbReference type="InterPro" id="IPR000210">
    <property type="entry name" value="BTB/POZ_dom"/>
</dbReference>
<dbReference type="EMBL" id="CAJVPS010001741">
    <property type="protein sequence ID" value="CAG8549105.1"/>
    <property type="molecule type" value="Genomic_DNA"/>
</dbReference>
<dbReference type="InterPro" id="IPR011705">
    <property type="entry name" value="BACK"/>
</dbReference>
<evidence type="ECO:0000259" key="1">
    <source>
        <dbReference type="PROSITE" id="PS50097"/>
    </source>
</evidence>
<dbReference type="PROSITE" id="PS51886">
    <property type="entry name" value="TLDC"/>
    <property type="match status" value="1"/>
</dbReference>
<evidence type="ECO:0000313" key="3">
    <source>
        <dbReference type="EMBL" id="CAG8549105.1"/>
    </source>
</evidence>
<dbReference type="Gene3D" id="3.30.710.10">
    <property type="entry name" value="Potassium Channel Kv1.1, Chain A"/>
    <property type="match status" value="1"/>
</dbReference>
<dbReference type="PANTHER" id="PTHR24410:SF23">
    <property type="entry name" value="BTB DOMAIN-CONTAINING PROTEIN-RELATED"/>
    <property type="match status" value="1"/>
</dbReference>
<dbReference type="SMART" id="SM00225">
    <property type="entry name" value="BTB"/>
    <property type="match status" value="1"/>
</dbReference>
<reference evidence="3" key="1">
    <citation type="submission" date="2021-06" db="EMBL/GenBank/DDBJ databases">
        <authorList>
            <person name="Kallberg Y."/>
            <person name="Tangrot J."/>
            <person name="Rosling A."/>
        </authorList>
    </citation>
    <scope>NUCLEOTIDE SEQUENCE</scope>
    <source>
        <strain evidence="3">FL130A</strain>
    </source>
</reference>
<gene>
    <name evidence="3" type="ORF">ALEPTO_LOCUS5789</name>
</gene>
<dbReference type="InterPro" id="IPR051481">
    <property type="entry name" value="BTB-POZ/Galectin-3-binding"/>
</dbReference>
<dbReference type="Gene3D" id="1.25.40.420">
    <property type="match status" value="1"/>
</dbReference>
<dbReference type="PANTHER" id="PTHR24410">
    <property type="entry name" value="HL07962P-RELATED"/>
    <property type="match status" value="1"/>
</dbReference>
<dbReference type="InterPro" id="IPR006571">
    <property type="entry name" value="TLDc_dom"/>
</dbReference>
<comment type="caution">
    <text evidence="3">The sequence shown here is derived from an EMBL/GenBank/DDBJ whole genome shotgun (WGS) entry which is preliminary data.</text>
</comment>
<evidence type="ECO:0000259" key="2">
    <source>
        <dbReference type="PROSITE" id="PS51886"/>
    </source>
</evidence>
<dbReference type="OrthoDB" id="1893551at2759"/>
<organism evidence="3 4">
    <name type="scientific">Ambispora leptoticha</name>
    <dbReference type="NCBI Taxonomy" id="144679"/>
    <lineage>
        <taxon>Eukaryota</taxon>
        <taxon>Fungi</taxon>
        <taxon>Fungi incertae sedis</taxon>
        <taxon>Mucoromycota</taxon>
        <taxon>Glomeromycotina</taxon>
        <taxon>Glomeromycetes</taxon>
        <taxon>Archaeosporales</taxon>
        <taxon>Ambisporaceae</taxon>
        <taxon>Ambispora</taxon>
    </lineage>
</organism>
<dbReference type="Proteomes" id="UP000789508">
    <property type="component" value="Unassembled WGS sequence"/>
</dbReference>
<accession>A0A9N9B0T6</accession>
<dbReference type="Pfam" id="PF07707">
    <property type="entry name" value="BACK"/>
    <property type="match status" value="1"/>
</dbReference>
<feature type="domain" description="BTB" evidence="1">
    <location>
        <begin position="25"/>
        <end position="97"/>
    </location>
</feature>
<keyword evidence="4" id="KW-1185">Reference proteome</keyword>
<dbReference type="CDD" id="cd18186">
    <property type="entry name" value="BTB_POZ_ZBTB_KLHL-like"/>
    <property type="match status" value="1"/>
</dbReference>